<dbReference type="PANTHER" id="PTHR34216">
    <property type="match status" value="1"/>
</dbReference>
<name>A0A7W5DSR6_9PORP</name>
<evidence type="ECO:0000313" key="4">
    <source>
        <dbReference type="Proteomes" id="UP000544222"/>
    </source>
</evidence>
<protein>
    <submittedName>
        <fullName evidence="3">Peptidoglycan/xylan/chitin deacetylase (PgdA/CDA1 family)</fullName>
    </submittedName>
</protein>
<dbReference type="EMBL" id="JACHYB010000002">
    <property type="protein sequence ID" value="MBB3188411.1"/>
    <property type="molecule type" value="Genomic_DNA"/>
</dbReference>
<reference evidence="3 4" key="1">
    <citation type="submission" date="2020-08" db="EMBL/GenBank/DDBJ databases">
        <title>Genomic Encyclopedia of Type Strains, Phase IV (KMG-IV): sequencing the most valuable type-strain genomes for metagenomic binning, comparative biology and taxonomic classification.</title>
        <authorList>
            <person name="Goeker M."/>
        </authorList>
    </citation>
    <scope>NUCLEOTIDE SEQUENCE [LARGE SCALE GENOMIC DNA]</scope>
    <source>
        <strain evidence="3 4">DSM 27471</strain>
    </source>
</reference>
<evidence type="ECO:0000259" key="2">
    <source>
        <dbReference type="PROSITE" id="PS51677"/>
    </source>
</evidence>
<evidence type="ECO:0000313" key="3">
    <source>
        <dbReference type="EMBL" id="MBB3188411.1"/>
    </source>
</evidence>
<dbReference type="InterPro" id="IPR002509">
    <property type="entry name" value="NODB_dom"/>
</dbReference>
<sequence length="309" mass="35803">MSHVKSLLKHFPLINKIYDQFNPFAGLILMLHRVVEVRSPIIDNRKLEITPAFLEQTIEQYQAAGYQFVSIDQAYQIQIHRNKAQKPYLCFTFDDGFRDNLTMALPVFQKYHIPFTVYVTTDFPDNRAFVWWYWLENLLLNESTFIVNDGDSYPCDSISDRNQTFEAIKQKMRNHPSANAKTALQELLGSTFNEYQNMAMPDLLLSWDDIRTLLRSGLCTIGSHGVTHTSLTQLNESSLMNELQQSRQRLKKETGQEPTHFAYPYGDMNNYVAAAVKQSGYLSAVCIDGGMQRQHQNPFYFKRALLYQP</sequence>
<dbReference type="SUPFAM" id="SSF88713">
    <property type="entry name" value="Glycoside hydrolase/deacetylase"/>
    <property type="match status" value="1"/>
</dbReference>
<gene>
    <name evidence="3" type="ORF">FHX64_002609</name>
</gene>
<comment type="caution">
    <text evidence="3">The sequence shown here is derived from an EMBL/GenBank/DDBJ whole genome shotgun (WGS) entry which is preliminary data.</text>
</comment>
<dbReference type="PROSITE" id="PS51677">
    <property type="entry name" value="NODB"/>
    <property type="match status" value="1"/>
</dbReference>
<organism evidence="3 4">
    <name type="scientific">Microbacter margulisiae</name>
    <dbReference type="NCBI Taxonomy" id="1350067"/>
    <lineage>
        <taxon>Bacteria</taxon>
        <taxon>Pseudomonadati</taxon>
        <taxon>Bacteroidota</taxon>
        <taxon>Bacteroidia</taxon>
        <taxon>Bacteroidales</taxon>
        <taxon>Porphyromonadaceae</taxon>
        <taxon>Microbacter</taxon>
    </lineage>
</organism>
<dbReference type="GO" id="GO:0005975">
    <property type="term" value="P:carbohydrate metabolic process"/>
    <property type="evidence" value="ECO:0007669"/>
    <property type="project" value="InterPro"/>
</dbReference>
<dbReference type="AlphaFoldDB" id="A0A7W5DSR6"/>
<dbReference type="InterPro" id="IPR011330">
    <property type="entry name" value="Glyco_hydro/deAcase_b/a-brl"/>
</dbReference>
<dbReference type="CDD" id="cd10918">
    <property type="entry name" value="CE4_NodB_like_5s_6s"/>
    <property type="match status" value="1"/>
</dbReference>
<dbReference type="Pfam" id="PF01522">
    <property type="entry name" value="Polysacc_deac_1"/>
    <property type="match status" value="1"/>
</dbReference>
<dbReference type="Gene3D" id="3.20.20.370">
    <property type="entry name" value="Glycoside hydrolase/deacetylase"/>
    <property type="match status" value="1"/>
</dbReference>
<keyword evidence="4" id="KW-1185">Reference proteome</keyword>
<feature type="domain" description="NodB homology" evidence="2">
    <location>
        <begin position="87"/>
        <end position="309"/>
    </location>
</feature>
<proteinExistence type="predicted"/>
<evidence type="ECO:0000256" key="1">
    <source>
        <dbReference type="ARBA" id="ARBA00022729"/>
    </source>
</evidence>
<keyword evidence="1" id="KW-0732">Signal</keyword>
<dbReference type="RefSeq" id="WP_183414158.1">
    <property type="nucleotide sequence ID" value="NZ_JACHYB010000002.1"/>
</dbReference>
<dbReference type="GO" id="GO:0016810">
    <property type="term" value="F:hydrolase activity, acting on carbon-nitrogen (but not peptide) bonds"/>
    <property type="evidence" value="ECO:0007669"/>
    <property type="project" value="InterPro"/>
</dbReference>
<accession>A0A7W5DSR6</accession>
<dbReference type="Proteomes" id="UP000544222">
    <property type="component" value="Unassembled WGS sequence"/>
</dbReference>
<dbReference type="PANTHER" id="PTHR34216:SF7">
    <property type="entry name" value="POLY-BETA-1,6-N-ACETYL-D-GLUCOSAMINE N-DEACETYLASE"/>
    <property type="match status" value="1"/>
</dbReference>
<dbReference type="InterPro" id="IPR051398">
    <property type="entry name" value="Polysacch_Deacetylase"/>
</dbReference>